<dbReference type="Proteomes" id="UP000678499">
    <property type="component" value="Unassembled WGS sequence"/>
</dbReference>
<dbReference type="OrthoDB" id="6372137at2759"/>
<organism evidence="3">
    <name type="scientific">Notodromas monacha</name>
    <dbReference type="NCBI Taxonomy" id="399045"/>
    <lineage>
        <taxon>Eukaryota</taxon>
        <taxon>Metazoa</taxon>
        <taxon>Ecdysozoa</taxon>
        <taxon>Arthropoda</taxon>
        <taxon>Crustacea</taxon>
        <taxon>Oligostraca</taxon>
        <taxon>Ostracoda</taxon>
        <taxon>Podocopa</taxon>
        <taxon>Podocopida</taxon>
        <taxon>Cypridocopina</taxon>
        <taxon>Cypridoidea</taxon>
        <taxon>Cyprididae</taxon>
        <taxon>Notodromas</taxon>
    </lineage>
</organism>
<feature type="chain" id="PRO_5036210566" description="Reelin domain-containing protein" evidence="1">
    <location>
        <begin position="22"/>
        <end position="173"/>
    </location>
</feature>
<evidence type="ECO:0000256" key="1">
    <source>
        <dbReference type="SAM" id="SignalP"/>
    </source>
</evidence>
<keyword evidence="1" id="KW-0732">Signal</keyword>
<dbReference type="InterPro" id="IPR002861">
    <property type="entry name" value="Reeler_dom"/>
</dbReference>
<feature type="domain" description="Reelin" evidence="2">
    <location>
        <begin position="33"/>
        <end position="162"/>
    </location>
</feature>
<keyword evidence="4" id="KW-1185">Reference proteome</keyword>
<reference evidence="3" key="1">
    <citation type="submission" date="2020-11" db="EMBL/GenBank/DDBJ databases">
        <authorList>
            <person name="Tran Van P."/>
        </authorList>
    </citation>
    <scope>NUCLEOTIDE SEQUENCE</scope>
</reference>
<dbReference type="Pfam" id="PF02014">
    <property type="entry name" value="Reeler"/>
    <property type="match status" value="1"/>
</dbReference>
<accession>A0A7R9G7M3</accession>
<dbReference type="AlphaFoldDB" id="A0A7R9G7M3"/>
<sequence>MMEGLVLVASVIAALIATSEGHPTWAQDKAKLCETMIPAHGATAQPNSTFADFFSLNASAVAEDGGYYHVQLDALDKDVGILGYLIEARDACTGEILRGNWNTAQADQILSCNAKNGVNAVHHRPRKAPAVPQVKHAWVPLNSVTSLNFIVSVVHKKDLFWVKQSIEVVPCKN</sequence>
<feature type="signal peptide" evidence="1">
    <location>
        <begin position="1"/>
        <end position="21"/>
    </location>
</feature>
<gene>
    <name evidence="3" type="ORF">NMOB1V02_LOCUS1</name>
</gene>
<evidence type="ECO:0000313" key="3">
    <source>
        <dbReference type="EMBL" id="CAD7272049.1"/>
    </source>
</evidence>
<dbReference type="EMBL" id="OA882038">
    <property type="protein sequence ID" value="CAD7272049.1"/>
    <property type="molecule type" value="Genomic_DNA"/>
</dbReference>
<evidence type="ECO:0000313" key="4">
    <source>
        <dbReference type="Proteomes" id="UP000678499"/>
    </source>
</evidence>
<name>A0A7R9G7M3_9CRUS</name>
<protein>
    <recommendedName>
        <fullName evidence="2">Reelin domain-containing protein</fullName>
    </recommendedName>
</protein>
<proteinExistence type="predicted"/>
<evidence type="ECO:0000259" key="2">
    <source>
        <dbReference type="Pfam" id="PF02014"/>
    </source>
</evidence>
<dbReference type="EMBL" id="CAJPEX010000001">
    <property type="protein sequence ID" value="CAG0912201.1"/>
    <property type="molecule type" value="Genomic_DNA"/>
</dbReference>